<reference evidence="3 4" key="1">
    <citation type="submission" date="2019-09" db="EMBL/GenBank/DDBJ databases">
        <title>Segnochrobactrum spirostomi gen. nov., sp. nov., isolated from the ciliate Spirostomum cf. yagiui and description of a novel family, Segnochrobactraceae fam. nov. within the order Rhizobiales of the class Alphaproteobacteria.</title>
        <authorList>
            <person name="Akter S."/>
            <person name="Shazib S.U.A."/>
            <person name="Shin M.K."/>
        </authorList>
    </citation>
    <scope>NUCLEOTIDE SEQUENCE [LARGE SCALE GENOMIC DNA]</scope>
    <source>
        <strain evidence="3 4">Sp-1</strain>
    </source>
</reference>
<evidence type="ECO:0000313" key="3">
    <source>
        <dbReference type="EMBL" id="MQT13321.1"/>
    </source>
</evidence>
<dbReference type="InterPro" id="IPR007138">
    <property type="entry name" value="ABM_dom"/>
</dbReference>
<dbReference type="AlphaFoldDB" id="A0A6A7Y5F4"/>
<proteinExistence type="predicted"/>
<dbReference type="Pfam" id="PF03992">
    <property type="entry name" value="ABM"/>
    <property type="match status" value="2"/>
</dbReference>
<sequence length="378" mass="41459">MRGRRRVPSIPAGAPRLGGIGQRNQPALRYVPVLFLLRIPWVIVRVAPLGGTRERGTTGMTEASPSGPVALIAQHRVADEHYAAYCRWLAGLVEQLRSRPGFVAHDVVPPAPPEQLDWIMIARFADAAAARGWLDSPERAAALAVARRDHLLTDEEVHLMEDKDPRPHGGATAFVAYDVPPEKEAAFLAWQKAIYAVEVRHPGFVRHKIERPVPGVRDEWIIVFTFDSDASLTRWLRSAERRAVMAEGGALNVAARLSRTSYGFDFWFRDRDAAAPTGWTILKNNLLVLAVLNPLVYLWSFGPGAALGAHGAPLWLVLFLGNLVCTQLLGWWLAPLAFKLFRRWLAPDLAGRATAAGYAVLALLYAASMALGAALLGT</sequence>
<keyword evidence="3" id="KW-0503">Monooxygenase</keyword>
<dbReference type="InterPro" id="IPR011008">
    <property type="entry name" value="Dimeric_a/b-barrel"/>
</dbReference>
<dbReference type="InterPro" id="IPR038762">
    <property type="entry name" value="ABM_predict"/>
</dbReference>
<protein>
    <submittedName>
        <fullName evidence="3">Antibiotic biosynthesis monooxygenase</fullName>
    </submittedName>
</protein>
<keyword evidence="1" id="KW-0812">Transmembrane</keyword>
<feature type="transmembrane region" description="Helical" evidence="1">
    <location>
        <begin position="312"/>
        <end position="334"/>
    </location>
</feature>
<accession>A0A6A7Y5F4</accession>
<keyword evidence="4" id="KW-1185">Reference proteome</keyword>
<feature type="transmembrane region" description="Helical" evidence="1">
    <location>
        <begin position="286"/>
        <end position="306"/>
    </location>
</feature>
<name>A0A6A7Y5F4_9HYPH</name>
<evidence type="ECO:0000256" key="1">
    <source>
        <dbReference type="SAM" id="Phobius"/>
    </source>
</evidence>
<comment type="caution">
    <text evidence="3">The sequence shown here is derived from an EMBL/GenBank/DDBJ whole genome shotgun (WGS) entry which is preliminary data.</text>
</comment>
<dbReference type="Proteomes" id="UP000332515">
    <property type="component" value="Unassembled WGS sequence"/>
</dbReference>
<feature type="transmembrane region" description="Helical" evidence="1">
    <location>
        <begin position="355"/>
        <end position="376"/>
    </location>
</feature>
<dbReference type="GO" id="GO:0004497">
    <property type="term" value="F:monooxygenase activity"/>
    <property type="evidence" value="ECO:0007669"/>
    <property type="project" value="UniProtKB-KW"/>
</dbReference>
<keyword evidence="1" id="KW-0472">Membrane</keyword>
<dbReference type="PANTHER" id="PTHR40057">
    <property type="entry name" value="SLR1162 PROTEIN"/>
    <property type="match status" value="1"/>
</dbReference>
<dbReference type="EMBL" id="VWNA01000001">
    <property type="protein sequence ID" value="MQT13321.1"/>
    <property type="molecule type" value="Genomic_DNA"/>
</dbReference>
<evidence type="ECO:0000259" key="2">
    <source>
        <dbReference type="PROSITE" id="PS51725"/>
    </source>
</evidence>
<feature type="domain" description="ABM" evidence="2">
    <location>
        <begin position="69"/>
        <end position="160"/>
    </location>
</feature>
<dbReference type="Gene3D" id="3.30.70.100">
    <property type="match status" value="2"/>
</dbReference>
<gene>
    <name evidence="3" type="ORF">F0357_11845</name>
</gene>
<dbReference type="PANTHER" id="PTHR40057:SF1">
    <property type="entry name" value="SLR1162 PROTEIN"/>
    <property type="match status" value="1"/>
</dbReference>
<dbReference type="PROSITE" id="PS51725">
    <property type="entry name" value="ABM"/>
    <property type="match status" value="1"/>
</dbReference>
<keyword evidence="1" id="KW-1133">Transmembrane helix</keyword>
<keyword evidence="3" id="KW-0560">Oxidoreductase</keyword>
<dbReference type="SUPFAM" id="SSF54909">
    <property type="entry name" value="Dimeric alpha+beta barrel"/>
    <property type="match status" value="2"/>
</dbReference>
<organism evidence="3 4">
    <name type="scientific">Segnochrobactrum spirostomi</name>
    <dbReference type="NCBI Taxonomy" id="2608987"/>
    <lineage>
        <taxon>Bacteria</taxon>
        <taxon>Pseudomonadati</taxon>
        <taxon>Pseudomonadota</taxon>
        <taxon>Alphaproteobacteria</taxon>
        <taxon>Hyphomicrobiales</taxon>
        <taxon>Segnochrobactraceae</taxon>
        <taxon>Segnochrobactrum</taxon>
    </lineage>
</organism>
<evidence type="ECO:0000313" key="4">
    <source>
        <dbReference type="Proteomes" id="UP000332515"/>
    </source>
</evidence>